<dbReference type="WBParaSite" id="PTRK_0000236566.1">
    <property type="protein sequence ID" value="PTRK_0000236566.1"/>
    <property type="gene ID" value="PTRK_0000236566"/>
</dbReference>
<name>A0A0N4Z5H4_PARTI</name>
<evidence type="ECO:0000313" key="1">
    <source>
        <dbReference type="Proteomes" id="UP000038045"/>
    </source>
</evidence>
<reference evidence="2" key="1">
    <citation type="submission" date="2017-02" db="UniProtKB">
        <authorList>
            <consortium name="WormBaseParasite"/>
        </authorList>
    </citation>
    <scope>IDENTIFICATION</scope>
</reference>
<keyword evidence="1" id="KW-1185">Reference proteome</keyword>
<protein>
    <submittedName>
        <fullName evidence="2">V-SNARE coiled-coil homology domain-containing protein</fullName>
    </submittedName>
</protein>
<evidence type="ECO:0000313" key="2">
    <source>
        <dbReference type="WBParaSite" id="PTRK_0000236566.1"/>
    </source>
</evidence>
<organism evidence="1 2">
    <name type="scientific">Parastrongyloides trichosuri</name>
    <name type="common">Possum-specific nematode worm</name>
    <dbReference type="NCBI Taxonomy" id="131310"/>
    <lineage>
        <taxon>Eukaryota</taxon>
        <taxon>Metazoa</taxon>
        <taxon>Ecdysozoa</taxon>
        <taxon>Nematoda</taxon>
        <taxon>Chromadorea</taxon>
        <taxon>Rhabditida</taxon>
        <taxon>Tylenchina</taxon>
        <taxon>Panagrolaimomorpha</taxon>
        <taxon>Strongyloidoidea</taxon>
        <taxon>Strongyloididae</taxon>
        <taxon>Parastrongyloides</taxon>
    </lineage>
</organism>
<proteinExistence type="predicted"/>
<accession>A0A0N4Z5H4</accession>
<sequence length="75" mass="8581">MPGPFNKDSSNEIRYSPKALVSELDKNVADFAEEVNIKMDRIKKLEKDFEKCETVVGKIRDNSKHFKENVVPLLG</sequence>
<dbReference type="AlphaFoldDB" id="A0A0N4Z5H4"/>
<dbReference type="Proteomes" id="UP000038045">
    <property type="component" value="Unplaced"/>
</dbReference>